<dbReference type="PROSITE" id="PS50943">
    <property type="entry name" value="HTH_CROC1"/>
    <property type="match status" value="1"/>
</dbReference>
<accession>A0A412AWL2</accession>
<dbReference type="EMBL" id="QRTC01000030">
    <property type="protein sequence ID" value="RGQ40204.1"/>
    <property type="molecule type" value="Genomic_DNA"/>
</dbReference>
<comment type="caution">
    <text evidence="3">The sequence shown here is derived from an EMBL/GenBank/DDBJ whole genome shotgun (WGS) entry which is preliminary data.</text>
</comment>
<evidence type="ECO:0000313" key="3">
    <source>
        <dbReference type="EMBL" id="RGQ40204.1"/>
    </source>
</evidence>
<organism evidence="3 4">
    <name type="scientific">[Clostridium] leptum</name>
    <dbReference type="NCBI Taxonomy" id="1535"/>
    <lineage>
        <taxon>Bacteria</taxon>
        <taxon>Bacillati</taxon>
        <taxon>Bacillota</taxon>
        <taxon>Clostridia</taxon>
        <taxon>Eubacteriales</taxon>
        <taxon>Oscillospiraceae</taxon>
        <taxon>Oscillospiraceae incertae sedis</taxon>
    </lineage>
</organism>
<keyword evidence="1" id="KW-0238">DNA-binding</keyword>
<evidence type="ECO:0000313" key="4">
    <source>
        <dbReference type="Proteomes" id="UP000284751"/>
    </source>
</evidence>
<proteinExistence type="predicted"/>
<sequence>MNLGEKIKEARKREGLSQIEAAKKSKISVNSLRLYESNQRQPRVETLQNIASALDVSVIELMTGEMQAQYDDLEDLADTVKQDMIDSAESPEEYEAAIKTKRSDIQTKMLLDNIQKEKIHKLNSSFLHLNEKGQQKALERVQELTEIPRYRKDKNA</sequence>
<dbReference type="SUPFAM" id="SSF47413">
    <property type="entry name" value="lambda repressor-like DNA-binding domains"/>
    <property type="match status" value="1"/>
</dbReference>
<dbReference type="GO" id="GO:0003700">
    <property type="term" value="F:DNA-binding transcription factor activity"/>
    <property type="evidence" value="ECO:0007669"/>
    <property type="project" value="TreeGrafter"/>
</dbReference>
<gene>
    <name evidence="3" type="ORF">DWY99_08405</name>
</gene>
<dbReference type="Pfam" id="PF01381">
    <property type="entry name" value="HTH_3"/>
    <property type="match status" value="1"/>
</dbReference>
<dbReference type="AlphaFoldDB" id="A0A412AWL2"/>
<dbReference type="GO" id="GO:0003677">
    <property type="term" value="F:DNA binding"/>
    <property type="evidence" value="ECO:0007669"/>
    <property type="project" value="UniProtKB-KW"/>
</dbReference>
<evidence type="ECO:0000256" key="1">
    <source>
        <dbReference type="ARBA" id="ARBA00023125"/>
    </source>
</evidence>
<name>A0A412AWL2_9FIRM</name>
<dbReference type="InterPro" id="IPR001387">
    <property type="entry name" value="Cro/C1-type_HTH"/>
</dbReference>
<dbReference type="Gene3D" id="1.10.260.40">
    <property type="entry name" value="lambda repressor-like DNA-binding domains"/>
    <property type="match status" value="1"/>
</dbReference>
<dbReference type="CDD" id="cd00093">
    <property type="entry name" value="HTH_XRE"/>
    <property type="match status" value="1"/>
</dbReference>
<evidence type="ECO:0000259" key="2">
    <source>
        <dbReference type="PROSITE" id="PS50943"/>
    </source>
</evidence>
<dbReference type="InterPro" id="IPR010982">
    <property type="entry name" value="Lambda_DNA-bd_dom_sf"/>
</dbReference>
<dbReference type="InterPro" id="IPR050807">
    <property type="entry name" value="TransReg_Diox_bact_type"/>
</dbReference>
<dbReference type="Proteomes" id="UP000284751">
    <property type="component" value="Unassembled WGS sequence"/>
</dbReference>
<dbReference type="PANTHER" id="PTHR46797:SF1">
    <property type="entry name" value="METHYLPHOSPHONATE SYNTHASE"/>
    <property type="match status" value="1"/>
</dbReference>
<dbReference type="GO" id="GO:0005829">
    <property type="term" value="C:cytosol"/>
    <property type="evidence" value="ECO:0007669"/>
    <property type="project" value="TreeGrafter"/>
</dbReference>
<reference evidence="3 4" key="1">
    <citation type="submission" date="2018-08" db="EMBL/GenBank/DDBJ databases">
        <title>A genome reference for cultivated species of the human gut microbiota.</title>
        <authorList>
            <person name="Zou Y."/>
            <person name="Xue W."/>
            <person name="Luo G."/>
        </authorList>
    </citation>
    <scope>NUCLEOTIDE SEQUENCE [LARGE SCALE GENOMIC DNA]</scope>
    <source>
        <strain evidence="3 4">AF28-26</strain>
    </source>
</reference>
<dbReference type="SMART" id="SM00530">
    <property type="entry name" value="HTH_XRE"/>
    <property type="match status" value="1"/>
</dbReference>
<feature type="domain" description="HTH cro/C1-type" evidence="2">
    <location>
        <begin position="7"/>
        <end position="61"/>
    </location>
</feature>
<dbReference type="PANTHER" id="PTHR46797">
    <property type="entry name" value="HTH-TYPE TRANSCRIPTIONAL REGULATOR"/>
    <property type="match status" value="1"/>
</dbReference>
<protein>
    <submittedName>
        <fullName evidence="3">XRE family transcriptional regulator</fullName>
    </submittedName>
</protein>